<dbReference type="InterPro" id="IPR005064">
    <property type="entry name" value="BUG"/>
</dbReference>
<dbReference type="AlphaFoldDB" id="A0A1G6NIE5"/>
<sequence>MLIHRRALLAAPALLAAGRVSPGLAQAPWPERPLRLIVPFPGGSTPDIAGRAVAAHYSQVLGQPCVVDNRPGAGGNIGTDAVAKAVDGHTIGVSINGPLSTAPALFPNLPYDPARDLAPISLLMRGAQLLVVRADLGVGDLAGFLARVKASPGKLSFGSVGSGSGGHLAMMDLLARGGGEMLHVPYRGFPPAVIDLVAGRIDAMVLIAAGILPQLREGQVRALAVTAERRIAQAPEVPTLAEAGIADAASYAWIGLIGPAAMPEARVARLAEEAQRALALPQTQATLEAAGFEVMASSPAVLRQTMAEEAERWGGLIRRLGIKAEA</sequence>
<reference evidence="2 3" key="1">
    <citation type="submission" date="2016-10" db="EMBL/GenBank/DDBJ databases">
        <authorList>
            <person name="de Groot N.N."/>
        </authorList>
    </citation>
    <scope>NUCLEOTIDE SEQUENCE [LARGE SCALE GENOMIC DNA]</scope>
    <source>
        <strain evidence="2 3">CPCC 100156</strain>
    </source>
</reference>
<dbReference type="PANTHER" id="PTHR42928:SF5">
    <property type="entry name" value="BLR1237 PROTEIN"/>
    <property type="match status" value="1"/>
</dbReference>
<dbReference type="SUPFAM" id="SSF53850">
    <property type="entry name" value="Periplasmic binding protein-like II"/>
    <property type="match status" value="1"/>
</dbReference>
<keyword evidence="3" id="KW-1185">Reference proteome</keyword>
<dbReference type="RefSeq" id="WP_090661697.1">
    <property type="nucleotide sequence ID" value="NZ_FMZX01000002.1"/>
</dbReference>
<protein>
    <submittedName>
        <fullName evidence="2">Tripartite-type tricarboxylate transporter, receptor component TctC</fullName>
    </submittedName>
</protein>
<dbReference type="PANTHER" id="PTHR42928">
    <property type="entry name" value="TRICARBOXYLATE-BINDING PROTEIN"/>
    <property type="match status" value="1"/>
</dbReference>
<name>A0A1G6NIE5_9PROT</name>
<evidence type="ECO:0000256" key="1">
    <source>
        <dbReference type="ARBA" id="ARBA00006987"/>
    </source>
</evidence>
<evidence type="ECO:0000313" key="2">
    <source>
        <dbReference type="EMBL" id="SDC67548.1"/>
    </source>
</evidence>
<dbReference type="STRING" id="938405.SAMN02927895_02970"/>
<gene>
    <name evidence="2" type="ORF">SAMN04487779_100233</name>
</gene>
<comment type="similarity">
    <text evidence="1">Belongs to the UPF0065 (bug) family.</text>
</comment>
<proteinExistence type="inferred from homology"/>
<dbReference type="EMBL" id="FMZX01000002">
    <property type="protein sequence ID" value="SDC67548.1"/>
    <property type="molecule type" value="Genomic_DNA"/>
</dbReference>
<dbReference type="InterPro" id="IPR042100">
    <property type="entry name" value="Bug_dom1"/>
</dbReference>
<dbReference type="CDD" id="cd07012">
    <property type="entry name" value="PBP2_Bug_TTT"/>
    <property type="match status" value="1"/>
</dbReference>
<keyword evidence="2" id="KW-0675">Receptor</keyword>
<evidence type="ECO:0000313" key="3">
    <source>
        <dbReference type="Proteomes" id="UP000198925"/>
    </source>
</evidence>
<dbReference type="Pfam" id="PF03401">
    <property type="entry name" value="TctC"/>
    <property type="match status" value="1"/>
</dbReference>
<accession>A0A1G6NIE5</accession>
<dbReference type="Proteomes" id="UP000198925">
    <property type="component" value="Unassembled WGS sequence"/>
</dbReference>
<dbReference type="Gene3D" id="3.40.190.10">
    <property type="entry name" value="Periplasmic binding protein-like II"/>
    <property type="match status" value="1"/>
</dbReference>
<organism evidence="2 3">
    <name type="scientific">Belnapia rosea</name>
    <dbReference type="NCBI Taxonomy" id="938405"/>
    <lineage>
        <taxon>Bacteria</taxon>
        <taxon>Pseudomonadati</taxon>
        <taxon>Pseudomonadota</taxon>
        <taxon>Alphaproteobacteria</taxon>
        <taxon>Acetobacterales</taxon>
        <taxon>Roseomonadaceae</taxon>
        <taxon>Belnapia</taxon>
    </lineage>
</organism>
<dbReference type="PIRSF" id="PIRSF017082">
    <property type="entry name" value="YflP"/>
    <property type="match status" value="1"/>
</dbReference>
<dbReference type="Gene3D" id="3.40.190.150">
    <property type="entry name" value="Bordetella uptake gene, domain 1"/>
    <property type="match status" value="1"/>
</dbReference>